<feature type="transmembrane region" description="Helical" evidence="1">
    <location>
        <begin position="178"/>
        <end position="197"/>
    </location>
</feature>
<name>A0A841FRJ0_9ACTN</name>
<sequence>MIYALGQPAALAGLVAALALGLGIRHVTQALAARGPGRATATTVLPHWRRDLDPIGLIAAVLGGTGWGATAPTTGLPRPRAIWTALSGPAATLTAGIVVLAAYGAAYPGSITGAVYRPSDVLRGVPGPAPEQLLFTAGVGLLCFAVVALIPLPPTDGWALTRGERGGAVAEFLEGRRVGALIMLFALVLPIGGVPPLHRVLDLVLTPVVESLT</sequence>
<dbReference type="EMBL" id="JACHGT010000007">
    <property type="protein sequence ID" value="MBB6035917.1"/>
    <property type="molecule type" value="Genomic_DNA"/>
</dbReference>
<evidence type="ECO:0000313" key="2">
    <source>
        <dbReference type="EMBL" id="MBB6035917.1"/>
    </source>
</evidence>
<proteinExistence type="predicted"/>
<evidence type="ECO:0000256" key="1">
    <source>
        <dbReference type="SAM" id="Phobius"/>
    </source>
</evidence>
<feature type="transmembrane region" description="Helical" evidence="1">
    <location>
        <begin position="56"/>
        <end position="76"/>
    </location>
</feature>
<feature type="transmembrane region" description="Helical" evidence="1">
    <location>
        <begin position="133"/>
        <end position="152"/>
    </location>
</feature>
<comment type="caution">
    <text evidence="2">The sequence shown here is derived from an EMBL/GenBank/DDBJ whole genome shotgun (WGS) entry which is preliminary data.</text>
</comment>
<gene>
    <name evidence="2" type="ORF">HNR73_003781</name>
</gene>
<feature type="transmembrane region" description="Helical" evidence="1">
    <location>
        <begin position="83"/>
        <end position="106"/>
    </location>
</feature>
<keyword evidence="1" id="KW-1133">Transmembrane helix</keyword>
<dbReference type="AlphaFoldDB" id="A0A841FRJ0"/>
<keyword evidence="1" id="KW-0472">Membrane</keyword>
<dbReference type="RefSeq" id="WP_184788739.1">
    <property type="nucleotide sequence ID" value="NZ_BONT01000105.1"/>
</dbReference>
<dbReference type="Proteomes" id="UP000548476">
    <property type="component" value="Unassembled WGS sequence"/>
</dbReference>
<reference evidence="2 3" key="1">
    <citation type="submission" date="2020-08" db="EMBL/GenBank/DDBJ databases">
        <title>Genomic Encyclopedia of Type Strains, Phase IV (KMG-IV): sequencing the most valuable type-strain genomes for metagenomic binning, comparative biology and taxonomic classification.</title>
        <authorList>
            <person name="Goeker M."/>
        </authorList>
    </citation>
    <scope>NUCLEOTIDE SEQUENCE [LARGE SCALE GENOMIC DNA]</scope>
    <source>
        <strain evidence="2 3">YIM 65646</strain>
    </source>
</reference>
<keyword evidence="1" id="KW-0812">Transmembrane</keyword>
<accession>A0A841FRJ0</accession>
<evidence type="ECO:0000313" key="3">
    <source>
        <dbReference type="Proteomes" id="UP000548476"/>
    </source>
</evidence>
<protein>
    <submittedName>
        <fullName evidence="2">Uncharacterized protein</fullName>
    </submittedName>
</protein>
<keyword evidence="3" id="KW-1185">Reference proteome</keyword>
<organism evidence="2 3">
    <name type="scientific">Phytomonospora endophytica</name>
    <dbReference type="NCBI Taxonomy" id="714109"/>
    <lineage>
        <taxon>Bacteria</taxon>
        <taxon>Bacillati</taxon>
        <taxon>Actinomycetota</taxon>
        <taxon>Actinomycetes</taxon>
        <taxon>Micromonosporales</taxon>
        <taxon>Micromonosporaceae</taxon>
        <taxon>Phytomonospora</taxon>
    </lineage>
</organism>